<proteinExistence type="predicted"/>
<feature type="transmembrane region" description="Helical" evidence="1">
    <location>
        <begin position="322"/>
        <end position="344"/>
    </location>
</feature>
<keyword evidence="1" id="KW-1133">Transmembrane helix</keyword>
<accession>A0AAV7KK20</accession>
<keyword evidence="1" id="KW-0472">Membrane</keyword>
<gene>
    <name evidence="2" type="ORF">LOD99_13899</name>
</gene>
<dbReference type="EMBL" id="JAKMXF010000033">
    <property type="protein sequence ID" value="KAI6660311.1"/>
    <property type="molecule type" value="Genomic_DNA"/>
</dbReference>
<sequence>MFFSILREHKGLSEIFVYISIGSISFLDIGIAFLAAIWLLYFLSRLRSLSKKIHYLKKQTDERCKQELTNARVDYIKSLFIAAICACEILQSWLLIMTISTELGVARFVLPDPNNSNCTWNRFFEYIQDFTAARGLFALEISSMLLYMSLVHILTSYLSNAYADKRVIKLTKRELFMFVLLLTQLVILWLSVYSWRVFIFVLTFVIISIIPIHLFFYIKYSRKLYSHIKRRALDAWFEDIHSYKNLEQMRNDYKHGTLLYTISTVLFGIVLTGFVIISLIRLLLAYPCKVKQLINTQSQWSTPFFTKHQTAIAVTSLILERFLFNSLTVFAVFFMFLLHASILYKAVRRLLQRRRAYNRHAGIHYNHMYQPLIGNK</sequence>
<feature type="transmembrane region" description="Helical" evidence="1">
    <location>
        <begin position="175"/>
        <end position="192"/>
    </location>
</feature>
<comment type="caution">
    <text evidence="2">The sequence shown here is derived from an EMBL/GenBank/DDBJ whole genome shotgun (WGS) entry which is preliminary data.</text>
</comment>
<feature type="transmembrane region" description="Helical" evidence="1">
    <location>
        <begin position="198"/>
        <end position="220"/>
    </location>
</feature>
<protein>
    <submittedName>
        <fullName evidence="2">Uncharacterized protein</fullName>
    </submittedName>
</protein>
<feature type="transmembrane region" description="Helical" evidence="1">
    <location>
        <begin position="258"/>
        <end position="284"/>
    </location>
</feature>
<evidence type="ECO:0000256" key="1">
    <source>
        <dbReference type="SAM" id="Phobius"/>
    </source>
</evidence>
<dbReference type="AlphaFoldDB" id="A0AAV7KK20"/>
<reference evidence="2 3" key="1">
    <citation type="journal article" date="2023" name="BMC Biol.">
        <title>The compact genome of the sponge Oopsacas minuta (Hexactinellida) is lacking key metazoan core genes.</title>
        <authorList>
            <person name="Santini S."/>
            <person name="Schenkelaars Q."/>
            <person name="Jourda C."/>
            <person name="Duchesne M."/>
            <person name="Belahbib H."/>
            <person name="Rocher C."/>
            <person name="Selva M."/>
            <person name="Riesgo A."/>
            <person name="Vervoort M."/>
            <person name="Leys S.P."/>
            <person name="Kodjabachian L."/>
            <person name="Le Bivic A."/>
            <person name="Borchiellini C."/>
            <person name="Claverie J.M."/>
            <person name="Renard E."/>
        </authorList>
    </citation>
    <scope>NUCLEOTIDE SEQUENCE [LARGE SCALE GENOMIC DNA]</scope>
    <source>
        <strain evidence="2">SPO-2</strain>
    </source>
</reference>
<feature type="transmembrane region" description="Helical" evidence="1">
    <location>
        <begin position="15"/>
        <end position="43"/>
    </location>
</feature>
<feature type="transmembrane region" description="Helical" evidence="1">
    <location>
        <begin position="79"/>
        <end position="99"/>
    </location>
</feature>
<keyword evidence="3" id="KW-1185">Reference proteome</keyword>
<evidence type="ECO:0000313" key="3">
    <source>
        <dbReference type="Proteomes" id="UP001165289"/>
    </source>
</evidence>
<keyword evidence="1" id="KW-0812">Transmembrane</keyword>
<dbReference type="Proteomes" id="UP001165289">
    <property type="component" value="Unassembled WGS sequence"/>
</dbReference>
<name>A0AAV7KK20_9METZ</name>
<organism evidence="2 3">
    <name type="scientific">Oopsacas minuta</name>
    <dbReference type="NCBI Taxonomy" id="111878"/>
    <lineage>
        <taxon>Eukaryota</taxon>
        <taxon>Metazoa</taxon>
        <taxon>Porifera</taxon>
        <taxon>Hexactinellida</taxon>
        <taxon>Hexasterophora</taxon>
        <taxon>Lyssacinosida</taxon>
        <taxon>Leucopsacidae</taxon>
        <taxon>Oopsacas</taxon>
    </lineage>
</organism>
<evidence type="ECO:0000313" key="2">
    <source>
        <dbReference type="EMBL" id="KAI6660311.1"/>
    </source>
</evidence>